<keyword evidence="1 2" id="KW-0808">Transferase</keyword>
<dbReference type="Pfam" id="PF04445">
    <property type="entry name" value="SAM_MT"/>
    <property type="match status" value="1"/>
</dbReference>
<comment type="similarity">
    <text evidence="1">Belongs to the methyltransferase superfamily. RsmJ family.</text>
</comment>
<dbReference type="InterPro" id="IPR029063">
    <property type="entry name" value="SAM-dependent_MTases_sf"/>
</dbReference>
<keyword evidence="1" id="KW-0949">S-adenosyl-L-methionine</keyword>
<gene>
    <name evidence="1" type="primary">rsmJ</name>
    <name evidence="2" type="ORF">ACERK3_12960</name>
</gene>
<accession>A0ABV4U6G3</accession>
<keyword evidence="1" id="KW-0963">Cytoplasm</keyword>
<dbReference type="SUPFAM" id="SSF53335">
    <property type="entry name" value="S-adenosyl-L-methionine-dependent methyltransferases"/>
    <property type="match status" value="1"/>
</dbReference>
<evidence type="ECO:0000313" key="2">
    <source>
        <dbReference type="EMBL" id="MFA9479195.1"/>
    </source>
</evidence>
<comment type="caution">
    <text evidence="2">The sequence shown here is derived from an EMBL/GenBank/DDBJ whole genome shotgun (WGS) entry which is preliminary data.</text>
</comment>
<dbReference type="RefSeq" id="WP_425346122.1">
    <property type="nucleotide sequence ID" value="NZ_JBGUBD010000007.1"/>
</dbReference>
<name>A0ABV4U6G3_9BACT</name>
<comment type="function">
    <text evidence="1">Specifically methylates the guanosine in position 1516 of 16S rRNA.</text>
</comment>
<comment type="caution">
    <text evidence="1">Lacks conserved residue(s) required for the propagation of feature annotation.</text>
</comment>
<dbReference type="Proteomes" id="UP001575105">
    <property type="component" value="Unassembled WGS sequence"/>
</dbReference>
<dbReference type="EC" id="2.1.1.242" evidence="1"/>
<comment type="subcellular location">
    <subcellularLocation>
        <location evidence="1">Cytoplasm</location>
    </subcellularLocation>
</comment>
<evidence type="ECO:0000313" key="3">
    <source>
        <dbReference type="Proteomes" id="UP001575105"/>
    </source>
</evidence>
<dbReference type="HAMAP" id="MF_01523">
    <property type="entry name" value="16SrRNA_methyltr_J"/>
    <property type="match status" value="1"/>
</dbReference>
<keyword evidence="1" id="KW-0698">rRNA processing</keyword>
<dbReference type="GO" id="GO:0008168">
    <property type="term" value="F:methyltransferase activity"/>
    <property type="evidence" value="ECO:0007669"/>
    <property type="project" value="UniProtKB-KW"/>
</dbReference>
<reference evidence="2 3" key="1">
    <citation type="submission" date="2024-08" db="EMBL/GenBank/DDBJ databases">
        <title>Whole-genome sequencing of halo(alkali)philic microorganisms from hypersaline lakes.</title>
        <authorList>
            <person name="Sorokin D.Y."/>
            <person name="Merkel A.Y."/>
            <person name="Messina E."/>
            <person name="Yakimov M."/>
        </authorList>
    </citation>
    <scope>NUCLEOTIDE SEQUENCE [LARGE SCALE GENOMIC DNA]</scope>
    <source>
        <strain evidence="2 3">AB-hyl4</strain>
    </source>
</reference>
<dbReference type="Gene3D" id="3.40.50.150">
    <property type="entry name" value="Vaccinia Virus protein VP39"/>
    <property type="match status" value="1"/>
</dbReference>
<keyword evidence="1 2" id="KW-0489">Methyltransferase</keyword>
<dbReference type="PANTHER" id="PTHR36112">
    <property type="entry name" value="RIBOSOMAL RNA SMALL SUBUNIT METHYLTRANSFERASE J"/>
    <property type="match status" value="1"/>
</dbReference>
<proteinExistence type="inferred from homology"/>
<dbReference type="PANTHER" id="PTHR36112:SF1">
    <property type="entry name" value="RIBOSOMAL RNA SMALL SUBUNIT METHYLTRANSFERASE J"/>
    <property type="match status" value="1"/>
</dbReference>
<sequence>MNASDLSTRVSVTVEPSEGSPHVLAAMQLADAVGLPFIAKLDDITTPMTLVRTGDQLELRVLQGDPALVGGHPIAIDLTQLDTRSGPGRALRQPLLKAVGLRKGEPRPTVFDATAGFGEDAWLLASMGCHVTAAERSPVVAALLRDALRRAAEREPTTASLLRVIVGDSITLLRDWPSETPRPSTVYLDPMFPTGRKTAERKPMRVLRQLIGDDVDSAALLTAAIETADRRVVVKRPSRAPTVAGREPTHVQRGKSVRYDVYIV</sequence>
<keyword evidence="3" id="KW-1185">Reference proteome</keyword>
<feature type="binding site" evidence="1">
    <location>
        <begin position="135"/>
        <end position="136"/>
    </location>
    <ligand>
        <name>S-adenosyl-L-methionine</name>
        <dbReference type="ChEBI" id="CHEBI:59789"/>
    </ligand>
</feature>
<protein>
    <recommendedName>
        <fullName evidence="1">Ribosomal RNA small subunit methyltransferase J</fullName>
        <ecNumber evidence="1">2.1.1.242</ecNumber>
    </recommendedName>
    <alternativeName>
        <fullName evidence="1">16S rRNA m2G1516 methyltransferase</fullName>
    </alternativeName>
    <alternativeName>
        <fullName evidence="1">rRNA (guanine-N(2)-)-methyltransferase</fullName>
    </alternativeName>
</protein>
<dbReference type="GO" id="GO:0032259">
    <property type="term" value="P:methylation"/>
    <property type="evidence" value="ECO:0007669"/>
    <property type="project" value="UniProtKB-KW"/>
</dbReference>
<organism evidence="2 3">
    <name type="scientific">Natronomicrosphaera hydrolytica</name>
    <dbReference type="NCBI Taxonomy" id="3242702"/>
    <lineage>
        <taxon>Bacteria</taxon>
        <taxon>Pseudomonadati</taxon>
        <taxon>Planctomycetota</taxon>
        <taxon>Phycisphaerae</taxon>
        <taxon>Phycisphaerales</taxon>
        <taxon>Phycisphaeraceae</taxon>
        <taxon>Natronomicrosphaera</taxon>
    </lineage>
</organism>
<dbReference type="InterPro" id="IPR007536">
    <property type="entry name" value="16SrRNA_methylTrfase_J"/>
</dbReference>
<feature type="binding site" evidence="1">
    <location>
        <position position="189"/>
    </location>
    <ligand>
        <name>S-adenosyl-L-methionine</name>
        <dbReference type="ChEBI" id="CHEBI:59789"/>
    </ligand>
</feature>
<evidence type="ECO:0000256" key="1">
    <source>
        <dbReference type="HAMAP-Rule" id="MF_01523"/>
    </source>
</evidence>
<comment type="catalytic activity">
    <reaction evidence="1">
        <text>guanosine(1516) in 16S rRNA + S-adenosyl-L-methionine = N(2)-methylguanosine(1516) in 16S rRNA + S-adenosyl-L-homocysteine + H(+)</text>
        <dbReference type="Rhea" id="RHEA:43220"/>
        <dbReference type="Rhea" id="RHEA-COMP:10412"/>
        <dbReference type="Rhea" id="RHEA-COMP:10413"/>
        <dbReference type="ChEBI" id="CHEBI:15378"/>
        <dbReference type="ChEBI" id="CHEBI:57856"/>
        <dbReference type="ChEBI" id="CHEBI:59789"/>
        <dbReference type="ChEBI" id="CHEBI:74269"/>
        <dbReference type="ChEBI" id="CHEBI:74481"/>
        <dbReference type="EC" id="2.1.1.242"/>
    </reaction>
</comment>
<dbReference type="EMBL" id="JBGUBD010000007">
    <property type="protein sequence ID" value="MFA9479195.1"/>
    <property type="molecule type" value="Genomic_DNA"/>
</dbReference>